<feature type="compositionally biased region" description="Basic and acidic residues" evidence="1">
    <location>
        <begin position="178"/>
        <end position="196"/>
    </location>
</feature>
<evidence type="ECO:0000313" key="3">
    <source>
        <dbReference type="EMBL" id="BAD88399.1"/>
    </source>
</evidence>
<dbReference type="EMBL" id="AP003934">
    <property type="protein sequence ID" value="BAD45593.1"/>
    <property type="molecule type" value="Genomic_DNA"/>
</dbReference>
<dbReference type="Proteomes" id="UP000000763">
    <property type="component" value="Chromosome 1"/>
</dbReference>
<feature type="compositionally biased region" description="Acidic residues" evidence="1">
    <location>
        <begin position="202"/>
        <end position="217"/>
    </location>
</feature>
<protein>
    <submittedName>
        <fullName evidence="2">Seed specific protein, 5'-partial-like protein</fullName>
    </submittedName>
</protein>
<sequence length="361" mass="38070">MASSPARSLLGIAAMLADYFPRELDLATVVAFLFADLTNFGGPITSSSTTLSLMPSDLVSEGEKRWKTLLTLGKASIGSLAIGDGIIGREGEGGWRLWGGVVEEGREEDGDYGAAVHRPSENVVLGKRRKKYTKGPRCLGGVGGDGGYGRRGGGGGRSCRRAAELEQEADAEEDELVAEGRRSEVALEELEKERRAAASAADEAELEQEADAEEDECAAAGDANGGGAEEGGSMERLRRRLAAEGRRREDVLEELEKERRPWAPRPAPSPSLSGAIELMWTGNWDLCQAAADTVLRGDSLHALSAVPAAFTDRDMAGLYGNVGAAAGSSSSSPENDNSSASAPRRKRPRNNVAGGVGQQQQ</sequence>
<dbReference type="AlphaFoldDB" id="Q655C0"/>
<feature type="compositionally biased region" description="Gly residues" evidence="1">
    <location>
        <begin position="143"/>
        <end position="157"/>
    </location>
</feature>
<name>Q655C0_ORYSJ</name>
<feature type="region of interest" description="Disordered" evidence="1">
    <location>
        <begin position="143"/>
        <end position="271"/>
    </location>
</feature>
<dbReference type="EMBL" id="AP007204">
    <property type="protein sequence ID" value="BAD88399.1"/>
    <property type="molecule type" value="Genomic_DNA"/>
</dbReference>
<reference evidence="4" key="3">
    <citation type="journal article" date="2005" name="Nature">
        <title>The map-based sequence of the rice genome.</title>
        <authorList>
            <consortium name="International rice genome sequencing project (IRGSP)"/>
            <person name="Matsumoto T."/>
            <person name="Wu J."/>
            <person name="Kanamori H."/>
            <person name="Katayose Y."/>
            <person name="Fujisawa M."/>
            <person name="Namiki N."/>
            <person name="Mizuno H."/>
            <person name="Yamamoto K."/>
            <person name="Antonio B.A."/>
            <person name="Baba T."/>
            <person name="Sakata K."/>
            <person name="Nagamura Y."/>
            <person name="Aoki H."/>
            <person name="Arikawa K."/>
            <person name="Arita K."/>
            <person name="Bito T."/>
            <person name="Chiden Y."/>
            <person name="Fujitsuka N."/>
            <person name="Fukunaka R."/>
            <person name="Hamada M."/>
            <person name="Harada C."/>
            <person name="Hayashi A."/>
            <person name="Hijishita S."/>
            <person name="Honda M."/>
            <person name="Hosokawa S."/>
            <person name="Ichikawa Y."/>
            <person name="Idonuma A."/>
            <person name="Iijima M."/>
            <person name="Ikeda M."/>
            <person name="Ikeno M."/>
            <person name="Ito K."/>
            <person name="Ito S."/>
            <person name="Ito T."/>
            <person name="Ito Y."/>
            <person name="Ito Y."/>
            <person name="Iwabuchi A."/>
            <person name="Kamiya K."/>
            <person name="Karasawa W."/>
            <person name="Kurita K."/>
            <person name="Katagiri S."/>
            <person name="Kikuta A."/>
            <person name="Kobayashi H."/>
            <person name="Kobayashi N."/>
            <person name="Machita K."/>
            <person name="Maehara T."/>
            <person name="Masukawa M."/>
            <person name="Mizubayashi T."/>
            <person name="Mukai Y."/>
            <person name="Nagasaki H."/>
            <person name="Nagata Y."/>
            <person name="Naito S."/>
            <person name="Nakashima M."/>
            <person name="Nakama Y."/>
            <person name="Nakamichi Y."/>
            <person name="Nakamura M."/>
            <person name="Meguro A."/>
            <person name="Negishi M."/>
            <person name="Ohta I."/>
            <person name="Ohta T."/>
            <person name="Okamoto M."/>
            <person name="Ono N."/>
            <person name="Saji S."/>
            <person name="Sakaguchi M."/>
            <person name="Sakai K."/>
            <person name="Shibata M."/>
            <person name="Shimokawa T."/>
            <person name="Song J."/>
            <person name="Takazaki Y."/>
            <person name="Terasawa K."/>
            <person name="Tsugane M."/>
            <person name="Tsuji K."/>
            <person name="Ueda S."/>
            <person name="Waki K."/>
            <person name="Yamagata H."/>
            <person name="Yamamoto M."/>
            <person name="Yamamoto S."/>
            <person name="Yamane H."/>
            <person name="Yoshiki S."/>
            <person name="Yoshihara R."/>
            <person name="Yukawa K."/>
            <person name="Zhong H."/>
            <person name="Yano M."/>
            <person name="Yuan Q."/>
            <person name="Ouyang S."/>
            <person name="Liu J."/>
            <person name="Jones K.M."/>
            <person name="Gansberger K."/>
            <person name="Moffat K."/>
            <person name="Hill J."/>
            <person name="Bera J."/>
            <person name="Fadrosh D."/>
            <person name="Jin S."/>
            <person name="Johri S."/>
            <person name="Kim M."/>
            <person name="Overton L."/>
            <person name="Reardon M."/>
            <person name="Tsitrin T."/>
            <person name="Vuong H."/>
            <person name="Weaver B."/>
            <person name="Ciecko A."/>
            <person name="Tallon L."/>
            <person name="Jackson J."/>
            <person name="Pai G."/>
            <person name="Aken S.V."/>
            <person name="Utterback T."/>
            <person name="Reidmuller S."/>
            <person name="Feldblyum T."/>
            <person name="Hsiao J."/>
            <person name="Zismann V."/>
            <person name="Iobst S."/>
            <person name="de Vazeille A.R."/>
            <person name="Buell C.R."/>
            <person name="Ying K."/>
            <person name="Li Y."/>
            <person name="Lu T."/>
            <person name="Huang Y."/>
            <person name="Zhao Q."/>
            <person name="Feng Q."/>
            <person name="Zhang L."/>
            <person name="Zhu J."/>
            <person name="Weng Q."/>
            <person name="Mu J."/>
            <person name="Lu Y."/>
            <person name="Fan D."/>
            <person name="Liu Y."/>
            <person name="Guan J."/>
            <person name="Zhang Y."/>
            <person name="Yu S."/>
            <person name="Liu X."/>
            <person name="Zhang Y."/>
            <person name="Hong G."/>
            <person name="Han B."/>
            <person name="Choisne N."/>
            <person name="Demange N."/>
            <person name="Orjeda G."/>
            <person name="Samain S."/>
            <person name="Cattolico L."/>
            <person name="Pelletier E."/>
            <person name="Couloux A."/>
            <person name="Segurens B."/>
            <person name="Wincker P."/>
            <person name="D'Hont A."/>
            <person name="Scarpelli C."/>
            <person name="Weissenbach J."/>
            <person name="Salanoubat M."/>
            <person name="Quetier F."/>
            <person name="Yu Y."/>
            <person name="Kim H.R."/>
            <person name="Rambo T."/>
            <person name="Currie J."/>
            <person name="Collura K."/>
            <person name="Luo M."/>
            <person name="Yang T."/>
            <person name="Ammiraju J.S.S."/>
            <person name="Engler F."/>
            <person name="Soderlund C."/>
            <person name="Wing R.A."/>
            <person name="Palmer L.E."/>
            <person name="de la Bastide M."/>
            <person name="Spiegel L."/>
            <person name="Nascimento L."/>
            <person name="Zutavern T."/>
            <person name="O'Shaughnessy A."/>
            <person name="Dike S."/>
            <person name="Dedhia N."/>
            <person name="Preston R."/>
            <person name="Balija V."/>
            <person name="McCombie W.R."/>
            <person name="Chow T."/>
            <person name="Chen H."/>
            <person name="Chung M."/>
            <person name="Chen C."/>
            <person name="Shaw J."/>
            <person name="Wu H."/>
            <person name="Hsiao K."/>
            <person name="Chao Y."/>
            <person name="Chu M."/>
            <person name="Cheng C."/>
            <person name="Hour A."/>
            <person name="Lee P."/>
            <person name="Lin S."/>
            <person name="Lin Y."/>
            <person name="Liou J."/>
            <person name="Liu S."/>
            <person name="Hsing Y."/>
            <person name="Raghuvanshi S."/>
            <person name="Mohanty A."/>
            <person name="Bharti A.K."/>
            <person name="Gaur A."/>
            <person name="Gupta V."/>
            <person name="Kumar D."/>
            <person name="Ravi V."/>
            <person name="Vij S."/>
            <person name="Kapur A."/>
            <person name="Khurana P."/>
            <person name="Khurana P."/>
            <person name="Khurana J.P."/>
            <person name="Tyagi A.K."/>
            <person name="Gaikwad K."/>
            <person name="Singh A."/>
            <person name="Dalal V."/>
            <person name="Srivastava S."/>
            <person name="Dixit A."/>
            <person name="Pal A.K."/>
            <person name="Ghazi I.A."/>
            <person name="Yadav M."/>
            <person name="Pandit A."/>
            <person name="Bhargava A."/>
            <person name="Sureshbabu K."/>
            <person name="Batra K."/>
            <person name="Sharma T.R."/>
            <person name="Mohapatra T."/>
            <person name="Singh N.K."/>
            <person name="Messing J."/>
            <person name="Nelson A.B."/>
            <person name="Fuks G."/>
            <person name="Kavchok S."/>
            <person name="Keizer G."/>
            <person name="Linton E."/>
            <person name="Llaca V."/>
            <person name="Song R."/>
            <person name="Tanyolac B."/>
            <person name="Young S."/>
            <person name="Ho-Il K."/>
            <person name="Hahn J.H."/>
            <person name="Sangsakoo G."/>
            <person name="Vanavichit A."/>
            <person name="de Mattos Luiz.A.T."/>
            <person name="Zimmer P.D."/>
            <person name="Malone G."/>
            <person name="Dellagostin O."/>
            <person name="de Oliveira A.C."/>
            <person name="Bevan M."/>
            <person name="Bancroft I."/>
            <person name="Minx P."/>
            <person name="Cordum H."/>
            <person name="Wilson R."/>
            <person name="Cheng Z."/>
            <person name="Jin W."/>
            <person name="Jiang J."/>
            <person name="Leong S.A."/>
            <person name="Iwama H."/>
            <person name="Gojobori T."/>
            <person name="Itoh T."/>
            <person name="Niimura Y."/>
            <person name="Fujii Y."/>
            <person name="Habara T."/>
            <person name="Sakai H."/>
            <person name="Sato Y."/>
            <person name="Wilson G."/>
            <person name="Kumar K."/>
            <person name="McCouch S."/>
            <person name="Juretic N."/>
            <person name="Hoen D."/>
            <person name="Wright S."/>
            <person name="Bruskiewich R."/>
            <person name="Bureau T."/>
            <person name="Miyao A."/>
            <person name="Hirochika H."/>
            <person name="Nishikawa T."/>
            <person name="Kadowaki K."/>
            <person name="Sugiura M."/>
            <person name="Burr B."/>
            <person name="Sasaki T."/>
        </authorList>
    </citation>
    <scope>NUCLEOTIDE SEQUENCE [LARGE SCALE GENOMIC DNA]</scope>
    <source>
        <strain evidence="4">cv. Nipponbare</strain>
    </source>
</reference>
<proteinExistence type="predicted"/>
<organism evidence="2 4">
    <name type="scientific">Oryza sativa subsp. japonica</name>
    <name type="common">Rice</name>
    <dbReference type="NCBI Taxonomy" id="39947"/>
    <lineage>
        <taxon>Eukaryota</taxon>
        <taxon>Viridiplantae</taxon>
        <taxon>Streptophyta</taxon>
        <taxon>Embryophyta</taxon>
        <taxon>Tracheophyta</taxon>
        <taxon>Spermatophyta</taxon>
        <taxon>Magnoliopsida</taxon>
        <taxon>Liliopsida</taxon>
        <taxon>Poales</taxon>
        <taxon>Poaceae</taxon>
        <taxon>BOP clade</taxon>
        <taxon>Oryzoideae</taxon>
        <taxon>Oryzeae</taxon>
        <taxon>Oryzinae</taxon>
        <taxon>Oryza</taxon>
        <taxon>Oryza sativa</taxon>
    </lineage>
</organism>
<feature type="compositionally biased region" description="Basic and acidic residues" evidence="1">
    <location>
        <begin position="233"/>
        <end position="261"/>
    </location>
</feature>
<reference evidence="2" key="1">
    <citation type="journal article" date="2002" name="Nature">
        <title>The genome sequence and structure of rice chromosome 1.</title>
        <authorList>
            <person name="Sasaki T."/>
            <person name="Matsumoto T."/>
            <person name="Yamamoto K."/>
            <person name="Sakata K."/>
            <person name="Baba T."/>
            <person name="Katayose Y."/>
            <person name="Wu J."/>
            <person name="Niimura Y."/>
            <person name="Cheng Z."/>
            <person name="Nagamura Y."/>
            <person name="Antonio B.A."/>
            <person name="Kanamori H."/>
            <person name="Hosokawa S."/>
            <person name="Masukawa M."/>
            <person name="Arikawa K."/>
            <person name="Chiden Y."/>
            <person name="Hayashi M."/>
            <person name="Okamoto M."/>
            <person name="Ando T."/>
            <person name="Aoki H."/>
            <person name="Arita K."/>
            <person name="Hamada M."/>
            <person name="Harada C."/>
            <person name="Hijishita S."/>
            <person name="Honda M."/>
            <person name="Ichikawa Y."/>
            <person name="Idonuma A."/>
            <person name="Iijima M."/>
            <person name="Ikeda M."/>
            <person name="Ikeno M."/>
            <person name="Itoh S."/>
            <person name="Itoh T."/>
            <person name="Itoh Y."/>
            <person name="Itoh Y."/>
            <person name="Iwabuchi A."/>
            <person name="Kamiya K."/>
            <person name="Karasawa W."/>
            <person name="Katagiri S."/>
            <person name="Kikuta A."/>
            <person name="Kobayashi N."/>
            <person name="Kono I."/>
            <person name="Machita K."/>
            <person name="Maehara T."/>
            <person name="Mizuno H."/>
            <person name="Mizubayashi T."/>
            <person name="Mukai Y."/>
            <person name="Nagasaki H."/>
            <person name="Nakashima M."/>
            <person name="Nakama Y."/>
            <person name="Nakamichi Y."/>
            <person name="Nakamura M."/>
            <person name="Namiki N."/>
            <person name="Negishi M."/>
            <person name="Ohta I."/>
            <person name="Ono N."/>
            <person name="Saji S."/>
            <person name="Sakai K."/>
            <person name="Shibata M."/>
            <person name="Shimokawa T."/>
            <person name="Shomura A."/>
            <person name="Song J."/>
            <person name="Takazaki Y."/>
            <person name="Terasawa K."/>
            <person name="Tsuji K."/>
            <person name="Waki K."/>
            <person name="Yamagata H."/>
            <person name="Yamane H."/>
            <person name="Yoshiki S."/>
            <person name="Yoshihara R."/>
            <person name="Yukawa K."/>
            <person name="Zhong H."/>
            <person name="Iwama H."/>
            <person name="Endo T."/>
            <person name="Ito H."/>
            <person name="Hahn J.H."/>
            <person name="Kim H.I."/>
            <person name="Eun M.Y."/>
            <person name="Yano M."/>
            <person name="Jiang J."/>
            <person name="Gojobori T."/>
        </authorList>
    </citation>
    <scope>NUCLEOTIDE SEQUENCE</scope>
</reference>
<reference evidence="3" key="2">
    <citation type="submission" date="2004-06" db="EMBL/GenBank/DDBJ databases">
        <title>Oryza sativa nipponbare(GA3) genomic DNA, chromosome 1, BAC clone:OSJNBa0008D05.</title>
        <authorList>
            <person name="Sasaki T."/>
            <person name="Matsumoto T."/>
            <person name="Fujisawa M."/>
        </authorList>
    </citation>
    <scope>NUCLEOTIDE SEQUENCE</scope>
</reference>
<reference evidence="4" key="4">
    <citation type="journal article" date="2008" name="Nucleic Acids Res.">
        <title>The rice annotation project database (RAP-DB): 2008 update.</title>
        <authorList>
            <consortium name="The rice annotation project (RAP)"/>
        </authorList>
    </citation>
    <scope>GENOME REANNOTATION</scope>
    <source>
        <strain evidence="4">cv. Nipponbare</strain>
    </source>
</reference>
<gene>
    <name evidence="3" type="ORF">OSJNBa0008D05.26</name>
    <name evidence="2" type="ORF">P0551A11.6</name>
</gene>
<evidence type="ECO:0000256" key="1">
    <source>
        <dbReference type="SAM" id="MobiDB-lite"/>
    </source>
</evidence>
<feature type="compositionally biased region" description="Acidic residues" evidence="1">
    <location>
        <begin position="165"/>
        <end position="177"/>
    </location>
</feature>
<feature type="compositionally biased region" description="Low complexity" evidence="1">
    <location>
        <begin position="321"/>
        <end position="342"/>
    </location>
</feature>
<evidence type="ECO:0000313" key="2">
    <source>
        <dbReference type="EMBL" id="BAD45593.1"/>
    </source>
</evidence>
<evidence type="ECO:0000313" key="4">
    <source>
        <dbReference type="Proteomes" id="UP000000763"/>
    </source>
</evidence>
<accession>Q655C0</accession>
<feature type="region of interest" description="Disordered" evidence="1">
    <location>
        <begin position="320"/>
        <end position="361"/>
    </location>
</feature>